<evidence type="ECO:0000313" key="3">
    <source>
        <dbReference type="Proteomes" id="UP000694865"/>
    </source>
</evidence>
<dbReference type="Pfam" id="PF00622">
    <property type="entry name" value="SPRY"/>
    <property type="match status" value="2"/>
</dbReference>
<keyword evidence="3" id="KW-1185">Reference proteome</keyword>
<dbReference type="InterPro" id="IPR003877">
    <property type="entry name" value="SPRY_dom"/>
</dbReference>
<protein>
    <submittedName>
        <fullName evidence="4">SPRY domain-containing protein 3-like</fullName>
    </submittedName>
</protein>
<evidence type="ECO:0000313" key="4">
    <source>
        <dbReference type="RefSeq" id="XP_002741480.1"/>
    </source>
</evidence>
<organism evidence="3 4">
    <name type="scientific">Saccoglossus kowalevskii</name>
    <name type="common">Acorn worm</name>
    <dbReference type="NCBI Taxonomy" id="10224"/>
    <lineage>
        <taxon>Eukaryota</taxon>
        <taxon>Metazoa</taxon>
        <taxon>Hemichordata</taxon>
        <taxon>Enteropneusta</taxon>
        <taxon>Harrimaniidae</taxon>
        <taxon>Saccoglossus</taxon>
    </lineage>
</organism>
<dbReference type="SMART" id="SM00449">
    <property type="entry name" value="SPRY"/>
    <property type="match status" value="2"/>
</dbReference>
<dbReference type="SUPFAM" id="SSF49899">
    <property type="entry name" value="Concanavalin A-like lectins/glucanases"/>
    <property type="match status" value="2"/>
</dbReference>
<dbReference type="InterPro" id="IPR043136">
    <property type="entry name" value="B30.2/SPRY_sf"/>
</dbReference>
<feature type="domain" description="SPRY" evidence="2">
    <location>
        <begin position="28"/>
        <end position="148"/>
    </location>
</feature>
<gene>
    <name evidence="4" type="primary">LOC100374706</name>
</gene>
<dbReference type="Proteomes" id="UP000694865">
    <property type="component" value="Unplaced"/>
</dbReference>
<reference evidence="4" key="1">
    <citation type="submission" date="2025-08" db="UniProtKB">
        <authorList>
            <consortium name="RefSeq"/>
        </authorList>
    </citation>
    <scope>IDENTIFICATION</scope>
    <source>
        <tissue evidence="4">Testes</tissue>
    </source>
</reference>
<evidence type="ECO:0000256" key="1">
    <source>
        <dbReference type="SAM" id="MobiDB-lite"/>
    </source>
</evidence>
<accession>A0ABM0H0G9</accession>
<dbReference type="InterPro" id="IPR013320">
    <property type="entry name" value="ConA-like_dom_sf"/>
</dbReference>
<feature type="region of interest" description="Disordered" evidence="1">
    <location>
        <begin position="281"/>
        <end position="301"/>
    </location>
</feature>
<sequence length="382" mass="42720">MVDEGKDIQGGKCPSWLLVLLYATIELLDVGESGTIAIGLVHKYYKLDRQPGWFADSIGYHADDGKLFKANGHGRPFGVKCNNGDRMGCGIKFDHIEYEDGARQQVPVFFTRNGKELGTVMCALPAGGFFPAIGMHSVGEEVRLHMDADWVNIEEDMMIDSCEDEWARLNDVRVNGQVLEYIGRGRSIVDVGLAQARKSLSPSSHYFEIEIVDPGKNCYIAIGLAHRDYPKHRHPGWNKGSIAYHADDGKLFKGSGVGDPFGPRCYKGDVMGCGIMFPRDYHESDGESDEEKTEENESSRVSHVHVNDLYEFEDFLDDSSSEDEEWYQDDKEDGIKVQVFFTRNGKTVGRREVRIPQGGFFPTLGMLSCDEKVKVDLKPLTG</sequence>
<proteinExistence type="predicted"/>
<dbReference type="Gene3D" id="2.60.120.920">
    <property type="match status" value="2"/>
</dbReference>
<dbReference type="GeneID" id="100374706"/>
<dbReference type="InterPro" id="IPR035783">
    <property type="entry name" value="SPRYD3_SPRY"/>
</dbReference>
<evidence type="ECO:0000259" key="2">
    <source>
        <dbReference type="SMART" id="SM00449"/>
    </source>
</evidence>
<name>A0ABM0H0G9_SACKO</name>
<dbReference type="RefSeq" id="XP_002741480.1">
    <property type="nucleotide sequence ID" value="XM_002741434.2"/>
</dbReference>
<dbReference type="InterPro" id="IPR050618">
    <property type="entry name" value="Ubq-SigPath_Reg"/>
</dbReference>
<dbReference type="CDD" id="cd12908">
    <property type="entry name" value="SPRYD3"/>
    <property type="match status" value="1"/>
</dbReference>
<feature type="domain" description="SPRY" evidence="2">
    <location>
        <begin position="202"/>
        <end position="381"/>
    </location>
</feature>
<dbReference type="PANTHER" id="PTHR12864">
    <property type="entry name" value="RAN BINDING PROTEIN 9-RELATED"/>
    <property type="match status" value="1"/>
</dbReference>